<proteinExistence type="predicted"/>
<dbReference type="RefSeq" id="WP_256944231.1">
    <property type="nucleotide sequence ID" value="NZ_JANHNZ010000001.1"/>
</dbReference>
<name>A0ABT1WKV1_9LACT</name>
<reference evidence="2" key="1">
    <citation type="submission" date="2022-07" db="EMBL/GenBank/DDBJ databases">
        <authorList>
            <person name="Jung M.-Y."/>
            <person name="Lee M."/>
        </authorList>
    </citation>
    <scope>NUCLEOTIDE SEQUENCE</scope>
    <source>
        <strain evidence="2">S8</strain>
    </source>
</reference>
<accession>A0ABT1WKV1</accession>
<feature type="domain" description="Bacterial archaeo-eukaryotic release factor family 8" evidence="1">
    <location>
        <begin position="124"/>
        <end position="270"/>
    </location>
</feature>
<organism evidence="2 3">
    <name type="scientific">Granulicatella seriolae</name>
    <dbReference type="NCBI Taxonomy" id="2967226"/>
    <lineage>
        <taxon>Bacteria</taxon>
        <taxon>Bacillati</taxon>
        <taxon>Bacillota</taxon>
        <taxon>Bacilli</taxon>
        <taxon>Lactobacillales</taxon>
        <taxon>Carnobacteriaceae</taxon>
        <taxon>Granulicatella</taxon>
    </lineage>
</organism>
<keyword evidence="3" id="KW-1185">Reference proteome</keyword>
<evidence type="ECO:0000259" key="1">
    <source>
        <dbReference type="Pfam" id="PF18851"/>
    </source>
</evidence>
<dbReference type="Proteomes" id="UP001059480">
    <property type="component" value="Unassembled WGS sequence"/>
</dbReference>
<dbReference type="EMBL" id="JANHNZ010000001">
    <property type="protein sequence ID" value="MCQ9209121.1"/>
    <property type="molecule type" value="Genomic_DNA"/>
</dbReference>
<reference evidence="2" key="2">
    <citation type="journal article" date="2023" name="Curr. Microbiol.">
        <title>Granulicatella seriolae sp. nov., a Novel Facultative Anaerobe Isolated from Yellowtail Marine Fish.</title>
        <authorList>
            <person name="Lee M."/>
            <person name="Choi Y.J."/>
            <person name="Farooq A."/>
            <person name="Jeong J.B."/>
            <person name="Jung M.Y."/>
        </authorList>
    </citation>
    <scope>NUCLEOTIDE SEQUENCE</scope>
    <source>
        <strain evidence="2">S8</strain>
    </source>
</reference>
<evidence type="ECO:0000313" key="3">
    <source>
        <dbReference type="Proteomes" id="UP001059480"/>
    </source>
</evidence>
<dbReference type="InterPro" id="IPR040830">
    <property type="entry name" value="Bact_RF_family8"/>
</dbReference>
<sequence length="349" mass="40376">MNENLLNQSTSETMPKITLAFSTASTIMDVEASRIVYSNLLKELQEKLLSRFPKREWEKLLAKLKEHEQDVNFFRGSGHGVLLFVDADTNEKIEVSHDISPYVYVGNQFLLKDLLTMEETSERPKYLIEIGKDRFFSWSIQDYEPLSLQDFAYNLSDYFEDFDNNSNLNVGNYGGLDGQYHGHRTKEEEEAKEQKTYYRYLNEKLVDLSTKDDTKIVLCGVQEVVTKFLDESNNKSYVYDVLAFPLSKANKKELQTSVEAIFEKEYDRKIGKVRQEIENASREGKLVHDMEAVQENVTNGLVKKVIFLEKNDGYSVEHNQLMIHCLKSNIKPIVLRSDTDEPAINAILY</sequence>
<dbReference type="Pfam" id="PF18851">
    <property type="entry name" value="baeRF_family8"/>
    <property type="match status" value="1"/>
</dbReference>
<gene>
    <name evidence="2" type="ORF">NPA36_00885</name>
</gene>
<evidence type="ECO:0000313" key="2">
    <source>
        <dbReference type="EMBL" id="MCQ9209121.1"/>
    </source>
</evidence>
<reference evidence="2" key="3">
    <citation type="journal article" date="2023" name="Microbiol. Resour. Announc.">
        <title>Draft Genome Sequence of Granulicatella sp. Strain S8, Isolated from a Marine Fish, Seriola quinqueradiata.</title>
        <authorList>
            <person name="Lee M."/>
            <person name="Farooq A."/>
            <person name="Jeong J.B."/>
            <person name="Jung M.Y."/>
        </authorList>
    </citation>
    <scope>NUCLEOTIDE SEQUENCE</scope>
    <source>
        <strain evidence="2">S8</strain>
    </source>
</reference>
<comment type="caution">
    <text evidence="2">The sequence shown here is derived from an EMBL/GenBank/DDBJ whole genome shotgun (WGS) entry which is preliminary data.</text>
</comment>
<protein>
    <recommendedName>
        <fullName evidence="1">Bacterial archaeo-eukaryotic release factor family 8 domain-containing protein</fullName>
    </recommendedName>
</protein>